<dbReference type="Pfam" id="PF20765">
    <property type="entry name" value="Phage_tail_terminator_8"/>
    <property type="match status" value="1"/>
</dbReference>
<dbReference type="InterPro" id="IPR049254">
    <property type="entry name" value="Phage_tail_terminator"/>
</dbReference>
<evidence type="ECO:0000313" key="1">
    <source>
        <dbReference type="EMBL" id="ABX43317.1"/>
    </source>
</evidence>
<dbReference type="EMBL" id="CP000885">
    <property type="protein sequence ID" value="ABX43317.1"/>
    <property type="molecule type" value="Genomic_DNA"/>
</dbReference>
<name>A9KQ05_LACP7</name>
<dbReference type="eggNOG" id="ENOG5032YNZ">
    <property type="taxonomic scope" value="Bacteria"/>
</dbReference>
<organism evidence="1 2">
    <name type="scientific">Lachnoclostridium phytofermentans (strain ATCC 700394 / DSM 18823 / ISDg)</name>
    <name type="common">Clostridium phytofermentans</name>
    <dbReference type="NCBI Taxonomy" id="357809"/>
    <lineage>
        <taxon>Bacteria</taxon>
        <taxon>Bacillati</taxon>
        <taxon>Bacillota</taxon>
        <taxon>Clostridia</taxon>
        <taxon>Lachnospirales</taxon>
        <taxon>Lachnospiraceae</taxon>
    </lineage>
</organism>
<evidence type="ECO:0000313" key="2">
    <source>
        <dbReference type="Proteomes" id="UP000000370"/>
    </source>
</evidence>
<proteinExistence type="predicted"/>
<dbReference type="STRING" id="357809.Cphy_2960"/>
<dbReference type="RefSeq" id="WP_012200968.1">
    <property type="nucleotide sequence ID" value="NC_010001.1"/>
</dbReference>
<dbReference type="OrthoDB" id="2063617at2"/>
<dbReference type="HOGENOM" id="CLU_136731_0_0_9"/>
<gene>
    <name evidence="1" type="ordered locus">Cphy_2960</name>
</gene>
<dbReference type="AlphaFoldDB" id="A9KQ05"/>
<protein>
    <submittedName>
        <fullName evidence="1">Phage protein</fullName>
    </submittedName>
</protein>
<dbReference type="KEGG" id="cpy:Cphy_2960"/>
<dbReference type="Proteomes" id="UP000000370">
    <property type="component" value="Chromosome"/>
</dbReference>
<accession>A9KQ05</accession>
<sequence length="141" mass="16124">MINEIIYGISKAIDQEFGDGYGIHTESIEQGLEEPCFFILCLNPTNELFLGKKYFRTNQFCIQYFPSTDKTRIECADVLDRLFDCLETITINEDLIMGTRMNGEIVDGVLNFMVNFNLFVYKDADRADEMDTVTVKSDAKG</sequence>
<reference evidence="2" key="1">
    <citation type="submission" date="2007-11" db="EMBL/GenBank/DDBJ databases">
        <title>Complete genome sequence of Clostridium phytofermentans ISDg.</title>
        <authorList>
            <person name="Leschine S.B."/>
            <person name="Warnick T.A."/>
            <person name="Blanchard J.L."/>
            <person name="Schnell D.J."/>
            <person name="Petit E.L."/>
            <person name="LaTouf W.G."/>
            <person name="Copeland A."/>
            <person name="Lucas S."/>
            <person name="Lapidus A."/>
            <person name="Barry K."/>
            <person name="Glavina del Rio T."/>
            <person name="Dalin E."/>
            <person name="Tice H."/>
            <person name="Pitluck S."/>
            <person name="Kiss H."/>
            <person name="Brettin T."/>
            <person name="Bruce D."/>
            <person name="Detter J.C."/>
            <person name="Han C."/>
            <person name="Kuske C."/>
            <person name="Schmutz J."/>
            <person name="Larimer F."/>
            <person name="Land M."/>
            <person name="Hauser L."/>
            <person name="Kyrpides N."/>
            <person name="Kim E.A."/>
            <person name="Richardson P."/>
        </authorList>
    </citation>
    <scope>NUCLEOTIDE SEQUENCE [LARGE SCALE GENOMIC DNA]</scope>
    <source>
        <strain evidence="2">ATCC 700394 / DSM 18823 / ISDg</strain>
    </source>
</reference>
<keyword evidence="2" id="KW-1185">Reference proteome</keyword>